<name>A0AB36BHI7_STAWA</name>
<protein>
    <recommendedName>
        <fullName evidence="3">Transcriptional regulator</fullName>
    </recommendedName>
</protein>
<reference evidence="1 2" key="1">
    <citation type="submission" date="2018-08" db="EMBL/GenBank/DDBJ databases">
        <title>Murine metabolic-syndrome-specific gut microbial biobank.</title>
        <authorList>
            <person name="Liu C."/>
        </authorList>
    </citation>
    <scope>NUCLEOTIDE SEQUENCE [LARGE SCALE GENOMIC DNA]</scope>
    <source>
        <strain evidence="1 2">1XD21-27</strain>
    </source>
</reference>
<dbReference type="EMBL" id="QXWP01000003">
    <property type="protein sequence ID" value="NBH30540.1"/>
    <property type="molecule type" value="Genomic_DNA"/>
</dbReference>
<dbReference type="RefSeq" id="WP_046467467.1">
    <property type="nucleotide sequence ID" value="NZ_QXWP01000003.1"/>
</dbReference>
<dbReference type="AlphaFoldDB" id="A0AB36BHI7"/>
<gene>
    <name evidence="1" type="ORF">D3Z30_06055</name>
</gene>
<evidence type="ECO:0008006" key="3">
    <source>
        <dbReference type="Google" id="ProtNLM"/>
    </source>
</evidence>
<dbReference type="Proteomes" id="UP000481807">
    <property type="component" value="Unassembled WGS sequence"/>
</dbReference>
<organism evidence="1 2">
    <name type="scientific">Staphylococcus warneri</name>
    <dbReference type="NCBI Taxonomy" id="1292"/>
    <lineage>
        <taxon>Bacteria</taxon>
        <taxon>Bacillati</taxon>
        <taxon>Bacillota</taxon>
        <taxon>Bacilli</taxon>
        <taxon>Bacillales</taxon>
        <taxon>Staphylococcaceae</taxon>
        <taxon>Staphylococcus</taxon>
    </lineage>
</organism>
<evidence type="ECO:0000313" key="2">
    <source>
        <dbReference type="Proteomes" id="UP000481807"/>
    </source>
</evidence>
<evidence type="ECO:0000313" key="1">
    <source>
        <dbReference type="EMBL" id="NBH30540.1"/>
    </source>
</evidence>
<sequence>MYSKESIVNMIGTHKMKCNVLADAMPDYDSNSIAQYGIQATLPKPQGENGSKVEDTVIRLEKTNKRYAQMLREVEFINQYQQKLGHIDFCFLEMLKKGYKRDEIIKKMPNSKLNRNNFLARRDELAEKIYLLQ</sequence>
<accession>A0AB36BHI7</accession>
<comment type="caution">
    <text evidence="1">The sequence shown here is derived from an EMBL/GenBank/DDBJ whole genome shotgun (WGS) entry which is preliminary data.</text>
</comment>
<proteinExistence type="predicted"/>